<dbReference type="EMBL" id="JAGYWB010000013">
    <property type="protein sequence ID" value="KAI0500839.1"/>
    <property type="molecule type" value="Genomic_DNA"/>
</dbReference>
<comment type="caution">
    <text evidence="1">The sequence shown here is derived from an EMBL/GenBank/DDBJ whole genome shotgun (WGS) entry which is preliminary data.</text>
</comment>
<dbReference type="Proteomes" id="UP000829196">
    <property type="component" value="Unassembled WGS sequence"/>
</dbReference>
<name>A0A8T3AX00_DENNO</name>
<proteinExistence type="predicted"/>
<sequence length="111" mass="12411">MRRVWGGHLPFQHVTGKIIDGRGLRDIVWSQNGSFSLLSTWPNQINNQELRGIISTPSFVQIISCLGTRLKITLHYIYIYYIILTERGRGSSIGLGHRLESCTGVGQGELG</sequence>
<organism evidence="1 2">
    <name type="scientific">Dendrobium nobile</name>
    <name type="common">Orchid</name>
    <dbReference type="NCBI Taxonomy" id="94219"/>
    <lineage>
        <taxon>Eukaryota</taxon>
        <taxon>Viridiplantae</taxon>
        <taxon>Streptophyta</taxon>
        <taxon>Embryophyta</taxon>
        <taxon>Tracheophyta</taxon>
        <taxon>Spermatophyta</taxon>
        <taxon>Magnoliopsida</taxon>
        <taxon>Liliopsida</taxon>
        <taxon>Asparagales</taxon>
        <taxon>Orchidaceae</taxon>
        <taxon>Epidendroideae</taxon>
        <taxon>Malaxideae</taxon>
        <taxon>Dendrobiinae</taxon>
        <taxon>Dendrobium</taxon>
    </lineage>
</organism>
<reference evidence="1" key="1">
    <citation type="journal article" date="2022" name="Front. Genet.">
        <title>Chromosome-Scale Assembly of the Dendrobium nobile Genome Provides Insights Into the Molecular Mechanism of the Biosynthesis of the Medicinal Active Ingredient of Dendrobium.</title>
        <authorList>
            <person name="Xu Q."/>
            <person name="Niu S.-C."/>
            <person name="Li K.-L."/>
            <person name="Zheng P.-J."/>
            <person name="Zhang X.-J."/>
            <person name="Jia Y."/>
            <person name="Liu Y."/>
            <person name="Niu Y.-X."/>
            <person name="Yu L.-H."/>
            <person name="Chen D.-F."/>
            <person name="Zhang G.-Q."/>
        </authorList>
    </citation>
    <scope>NUCLEOTIDE SEQUENCE</scope>
    <source>
        <tissue evidence="1">Leaf</tissue>
    </source>
</reference>
<protein>
    <submittedName>
        <fullName evidence="1">Uncharacterized protein</fullName>
    </submittedName>
</protein>
<keyword evidence="2" id="KW-1185">Reference proteome</keyword>
<evidence type="ECO:0000313" key="2">
    <source>
        <dbReference type="Proteomes" id="UP000829196"/>
    </source>
</evidence>
<accession>A0A8T3AX00</accession>
<evidence type="ECO:0000313" key="1">
    <source>
        <dbReference type="EMBL" id="KAI0500839.1"/>
    </source>
</evidence>
<dbReference type="AlphaFoldDB" id="A0A8T3AX00"/>
<gene>
    <name evidence="1" type="ORF">KFK09_019056</name>
</gene>